<dbReference type="Pfam" id="PF00078">
    <property type="entry name" value="RVT_1"/>
    <property type="match status" value="1"/>
</dbReference>
<dbReference type="AlphaFoldDB" id="A0AAX6GAB9"/>
<reference evidence="2" key="2">
    <citation type="submission" date="2023-04" db="EMBL/GenBank/DDBJ databases">
        <authorList>
            <person name="Bruccoleri R.E."/>
            <person name="Oakeley E.J."/>
            <person name="Faust A.-M."/>
            <person name="Dessus-Babus S."/>
            <person name="Altorfer M."/>
            <person name="Burckhardt D."/>
            <person name="Oertli M."/>
            <person name="Naumann U."/>
            <person name="Petersen F."/>
            <person name="Wong J."/>
        </authorList>
    </citation>
    <scope>NUCLEOTIDE SEQUENCE</scope>
    <source>
        <strain evidence="2">GSM-AAB239-AS_SAM_17_03QT</strain>
        <tissue evidence="2">Leaf</tissue>
    </source>
</reference>
<dbReference type="InterPro" id="IPR026960">
    <property type="entry name" value="RVT-Znf"/>
</dbReference>
<feature type="domain" description="Reverse transcriptase" evidence="1">
    <location>
        <begin position="1"/>
        <end position="184"/>
    </location>
</feature>
<dbReference type="InterPro" id="IPR000477">
    <property type="entry name" value="RT_dom"/>
</dbReference>
<accession>A0AAX6GAB9</accession>
<proteinExistence type="predicted"/>
<evidence type="ECO:0000313" key="3">
    <source>
        <dbReference type="Proteomes" id="UP001140949"/>
    </source>
</evidence>
<protein>
    <recommendedName>
        <fullName evidence="1">Reverse transcriptase domain-containing protein</fullName>
    </recommendedName>
</protein>
<organism evidence="2 3">
    <name type="scientific">Iris pallida</name>
    <name type="common">Sweet iris</name>
    <dbReference type="NCBI Taxonomy" id="29817"/>
    <lineage>
        <taxon>Eukaryota</taxon>
        <taxon>Viridiplantae</taxon>
        <taxon>Streptophyta</taxon>
        <taxon>Embryophyta</taxon>
        <taxon>Tracheophyta</taxon>
        <taxon>Spermatophyta</taxon>
        <taxon>Magnoliopsida</taxon>
        <taxon>Liliopsida</taxon>
        <taxon>Asparagales</taxon>
        <taxon>Iridaceae</taxon>
        <taxon>Iridoideae</taxon>
        <taxon>Irideae</taxon>
        <taxon>Iris</taxon>
    </lineage>
</organism>
<comment type="caution">
    <text evidence="2">The sequence shown here is derived from an EMBL/GenBank/DDBJ whole genome shotgun (WGS) entry which is preliminary data.</text>
</comment>
<dbReference type="PROSITE" id="PS50878">
    <property type="entry name" value="RT_POL"/>
    <property type="match status" value="1"/>
</dbReference>
<dbReference type="PANTHER" id="PTHR33116:SF78">
    <property type="entry name" value="OS12G0587133 PROTEIN"/>
    <property type="match status" value="1"/>
</dbReference>
<dbReference type="CDD" id="cd01650">
    <property type="entry name" value="RT_nLTR_like"/>
    <property type="match status" value="1"/>
</dbReference>
<evidence type="ECO:0000259" key="1">
    <source>
        <dbReference type="PROSITE" id="PS50878"/>
    </source>
</evidence>
<dbReference type="SUPFAM" id="SSF56672">
    <property type="entry name" value="DNA/RNA polymerases"/>
    <property type="match status" value="1"/>
</dbReference>
<dbReference type="Proteomes" id="UP001140949">
    <property type="component" value="Unassembled WGS sequence"/>
</dbReference>
<evidence type="ECO:0000313" key="2">
    <source>
        <dbReference type="EMBL" id="KAJ6825235.1"/>
    </source>
</evidence>
<dbReference type="Pfam" id="PF13966">
    <property type="entry name" value="zf-RVT"/>
    <property type="match status" value="1"/>
</dbReference>
<keyword evidence="3" id="KW-1185">Reference proteome</keyword>
<reference evidence="2" key="1">
    <citation type="journal article" date="2023" name="GigaByte">
        <title>Genome assembly of the bearded iris, Iris pallida Lam.</title>
        <authorList>
            <person name="Bruccoleri R.E."/>
            <person name="Oakeley E.J."/>
            <person name="Faust A.M.E."/>
            <person name="Altorfer M."/>
            <person name="Dessus-Babus S."/>
            <person name="Burckhardt D."/>
            <person name="Oertli M."/>
            <person name="Naumann U."/>
            <person name="Petersen F."/>
            <person name="Wong J."/>
        </authorList>
    </citation>
    <scope>NUCLEOTIDE SEQUENCE</scope>
    <source>
        <strain evidence="2">GSM-AAB239-AS_SAM_17_03QT</strain>
    </source>
</reference>
<gene>
    <name evidence="2" type="ORF">M6B38_379220</name>
</gene>
<sequence>MKACVKLDLRKAYDTVNRDFLCHLMGAMGISETWVDRVRTCITSPTFSVLIQGIPYGLFGSSRGLRQGDPLSPYLFTLVMEYFTCLMDIAVHRERIVPINSRVSPVVSHLIYADDLLVLMRPSMRGMRELAVVMEEFGQLSGLRLNRDKSKVYFNSSCTLKEERALELGVEKGDLPVKYLGVPLSVNYAKDRECQSLVDFAQRRVEGWLAAGLSFGGRIELVRSVISAIALFWLQSIMVPLATIRKIEGICAKFIWHGGIHAISWEQLCRPRKEGGVGLRSLVSVREAAGIKLAWRFLQGGSLWSAWMSSRYLRGRNFWVCDIDNNFSVSFKHILRNRPVLRKAIRRQMREGGETDLWLDPWIAGQSLLEILGPQMDGVEYRGLTCRRIIRGGVWRPEEYRFTAQLGGEIRQVQITPDVLSDVWVWAPPGYTEGTGEFRFSSCYDLVRSHFDKIEEYDFIWGKGLARKMQLSAYKLVLGRLLTRDRLLRFGVPVPDPKCVLCERENESIGHLFFQCQVAWSIWAEQSRRYLGGVGRGRDFREILKWIGDGRGREQSWARRARLRLAASVWHVWRERNRRIYEGCPRGRNST</sequence>
<dbReference type="EMBL" id="JANAVB010021796">
    <property type="protein sequence ID" value="KAJ6825235.1"/>
    <property type="molecule type" value="Genomic_DNA"/>
</dbReference>
<name>A0AAX6GAB9_IRIPA</name>
<dbReference type="InterPro" id="IPR043502">
    <property type="entry name" value="DNA/RNA_pol_sf"/>
</dbReference>
<dbReference type="PANTHER" id="PTHR33116">
    <property type="entry name" value="REVERSE TRANSCRIPTASE ZINC-BINDING DOMAIN-CONTAINING PROTEIN-RELATED-RELATED"/>
    <property type="match status" value="1"/>
</dbReference>